<dbReference type="Pfam" id="PF01183">
    <property type="entry name" value="Glyco_hydro_25"/>
    <property type="match status" value="1"/>
</dbReference>
<dbReference type="Gene3D" id="3.20.20.80">
    <property type="entry name" value="Glycosidases"/>
    <property type="match status" value="1"/>
</dbReference>
<evidence type="ECO:0000313" key="5">
    <source>
        <dbReference type="Proteomes" id="UP000239494"/>
    </source>
</evidence>
<dbReference type="OrthoDB" id="3698205at2"/>
<evidence type="ECO:0000256" key="3">
    <source>
        <dbReference type="ARBA" id="ARBA00023295"/>
    </source>
</evidence>
<comment type="similarity">
    <text evidence="1">Belongs to the glycosyl hydrolase 25 family.</text>
</comment>
<dbReference type="AlphaFoldDB" id="A0A2T0SWR8"/>
<dbReference type="Proteomes" id="UP000239494">
    <property type="component" value="Unassembled WGS sequence"/>
</dbReference>
<name>A0A2T0SWR8_9PSEU</name>
<dbReference type="InterPro" id="IPR002053">
    <property type="entry name" value="Glyco_hydro_25"/>
</dbReference>
<dbReference type="CDD" id="cd00599">
    <property type="entry name" value="GH25_muramidase"/>
    <property type="match status" value="1"/>
</dbReference>
<dbReference type="PANTHER" id="PTHR34135">
    <property type="entry name" value="LYSOZYME"/>
    <property type="match status" value="1"/>
</dbReference>
<evidence type="ECO:0000256" key="2">
    <source>
        <dbReference type="ARBA" id="ARBA00022801"/>
    </source>
</evidence>
<reference evidence="4 5" key="1">
    <citation type="submission" date="2018-03" db="EMBL/GenBank/DDBJ databases">
        <title>Genomic Encyclopedia of Archaeal and Bacterial Type Strains, Phase II (KMG-II): from individual species to whole genera.</title>
        <authorList>
            <person name="Goeker M."/>
        </authorList>
    </citation>
    <scope>NUCLEOTIDE SEQUENCE [LARGE SCALE GENOMIC DNA]</scope>
    <source>
        <strain evidence="4 5">DSM 44720</strain>
    </source>
</reference>
<dbReference type="InterPro" id="IPR017853">
    <property type="entry name" value="GH"/>
</dbReference>
<proteinExistence type="inferred from homology"/>
<keyword evidence="2" id="KW-0378">Hydrolase</keyword>
<keyword evidence="3" id="KW-0326">Glycosidase</keyword>
<dbReference type="GO" id="GO:0003796">
    <property type="term" value="F:lysozyme activity"/>
    <property type="evidence" value="ECO:0007669"/>
    <property type="project" value="InterPro"/>
</dbReference>
<dbReference type="SUPFAM" id="SSF51445">
    <property type="entry name" value="(Trans)glycosidases"/>
    <property type="match status" value="1"/>
</dbReference>
<gene>
    <name evidence="4" type="ORF">CLV43_10913</name>
</gene>
<dbReference type="SMART" id="SM00641">
    <property type="entry name" value="Glyco_25"/>
    <property type="match status" value="1"/>
</dbReference>
<sequence>MADAVEHLIDISVYNSVNDWNAVRADGIVGASIKVSQQVNYLNPSCGAQVAGARAAGVAPGGYHFGDPRVDAAQQARFFVDNARQHGLFDDDALAPMYDAENWEGGGLVWPSPQVLNSHIAEHIRVVRQETGVARHLVYGSLSWWQSRWIDPDVWADEDVLLWVAVYNGQPGYLQGWSHPNDALHQHTSDGIVAGIPGRVDKNVTLRGRRIGDLVNGGNDMQLSDRMLNAWGGTPTMEEVFRYIDLRSTEAAQAAAAANAKLDALLGRDVGTFAEADLAQELLTQSLTGKLDTLPDDQFDALVKAVAADQERRARTRSA</sequence>
<dbReference type="GO" id="GO:0009253">
    <property type="term" value="P:peptidoglycan catabolic process"/>
    <property type="evidence" value="ECO:0007669"/>
    <property type="project" value="InterPro"/>
</dbReference>
<dbReference type="EMBL" id="PVTF01000009">
    <property type="protein sequence ID" value="PRY37793.1"/>
    <property type="molecule type" value="Genomic_DNA"/>
</dbReference>
<dbReference type="PANTHER" id="PTHR34135:SF2">
    <property type="entry name" value="LYSOZYME"/>
    <property type="match status" value="1"/>
</dbReference>
<dbReference type="GO" id="GO:0016998">
    <property type="term" value="P:cell wall macromolecule catabolic process"/>
    <property type="evidence" value="ECO:0007669"/>
    <property type="project" value="InterPro"/>
</dbReference>
<protein>
    <submittedName>
        <fullName evidence="4">GH25 family lysozyme M1 (1,4-beta-N-acetylmuramidase)</fullName>
    </submittedName>
</protein>
<keyword evidence="5" id="KW-1185">Reference proteome</keyword>
<organism evidence="4 5">
    <name type="scientific">Umezawaea tangerina</name>
    <dbReference type="NCBI Taxonomy" id="84725"/>
    <lineage>
        <taxon>Bacteria</taxon>
        <taxon>Bacillati</taxon>
        <taxon>Actinomycetota</taxon>
        <taxon>Actinomycetes</taxon>
        <taxon>Pseudonocardiales</taxon>
        <taxon>Pseudonocardiaceae</taxon>
        <taxon>Umezawaea</taxon>
    </lineage>
</organism>
<evidence type="ECO:0000256" key="1">
    <source>
        <dbReference type="ARBA" id="ARBA00010646"/>
    </source>
</evidence>
<accession>A0A2T0SWR8</accession>
<dbReference type="RefSeq" id="WP_106190689.1">
    <property type="nucleotide sequence ID" value="NZ_PVTF01000009.1"/>
</dbReference>
<comment type="caution">
    <text evidence="4">The sequence shown here is derived from an EMBL/GenBank/DDBJ whole genome shotgun (WGS) entry which is preliminary data.</text>
</comment>
<evidence type="ECO:0000313" key="4">
    <source>
        <dbReference type="EMBL" id="PRY37793.1"/>
    </source>
</evidence>
<dbReference type="InterPro" id="IPR018077">
    <property type="entry name" value="Glyco_hydro_fam25_subgr"/>
</dbReference>
<dbReference type="PROSITE" id="PS51904">
    <property type="entry name" value="GLYCOSYL_HYDROL_F25_2"/>
    <property type="match status" value="1"/>
</dbReference>
<dbReference type="GO" id="GO:0016052">
    <property type="term" value="P:carbohydrate catabolic process"/>
    <property type="evidence" value="ECO:0007669"/>
    <property type="project" value="TreeGrafter"/>
</dbReference>